<feature type="transmembrane region" description="Helical" evidence="11">
    <location>
        <begin position="69"/>
        <end position="86"/>
    </location>
</feature>
<dbReference type="GO" id="GO:0046872">
    <property type="term" value="F:metal ion binding"/>
    <property type="evidence" value="ECO:0007669"/>
    <property type="project" value="UniProtKB-KW"/>
</dbReference>
<keyword evidence="2 11" id="KW-1003">Cell membrane</keyword>
<dbReference type="Pfam" id="PF02537">
    <property type="entry name" value="CRCB"/>
    <property type="match status" value="1"/>
</dbReference>
<dbReference type="InterPro" id="IPR003691">
    <property type="entry name" value="FluC"/>
</dbReference>
<dbReference type="STRING" id="926562.Oweho_3551"/>
<keyword evidence="3 11" id="KW-0997">Cell inner membrane</keyword>
<dbReference type="HAMAP" id="MF_00454">
    <property type="entry name" value="FluC"/>
    <property type="match status" value="1"/>
</dbReference>
<keyword evidence="5 11" id="KW-1133">Transmembrane helix</keyword>
<dbReference type="AlphaFoldDB" id="G8R792"/>
<comment type="similarity">
    <text evidence="9 11">Belongs to the fluoride channel Fluc/FEX (TC 1.A.43) family.</text>
</comment>
<dbReference type="GO" id="GO:0140114">
    <property type="term" value="P:cellular detoxification of fluoride"/>
    <property type="evidence" value="ECO:0007669"/>
    <property type="project" value="UniProtKB-UniRule"/>
</dbReference>
<comment type="function">
    <text evidence="11">Fluoride-specific ion channel. Important for reducing fluoride concentration in the cell, thus reducing its toxicity.</text>
</comment>
<evidence type="ECO:0000256" key="4">
    <source>
        <dbReference type="ARBA" id="ARBA00022692"/>
    </source>
</evidence>
<evidence type="ECO:0000256" key="5">
    <source>
        <dbReference type="ARBA" id="ARBA00022989"/>
    </source>
</evidence>
<feature type="transmembrane region" description="Helical" evidence="11">
    <location>
        <begin position="36"/>
        <end position="57"/>
    </location>
</feature>
<dbReference type="GO" id="GO:0062054">
    <property type="term" value="F:fluoride channel activity"/>
    <property type="evidence" value="ECO:0007669"/>
    <property type="project" value="UniProtKB-UniRule"/>
</dbReference>
<organism evidence="12 13">
    <name type="scientific">Owenweeksia hongkongensis (strain DSM 17368 / CIP 108786 / JCM 12287 / NRRL B-23963 / UST20020801)</name>
    <dbReference type="NCBI Taxonomy" id="926562"/>
    <lineage>
        <taxon>Bacteria</taxon>
        <taxon>Pseudomonadati</taxon>
        <taxon>Bacteroidota</taxon>
        <taxon>Flavobacteriia</taxon>
        <taxon>Flavobacteriales</taxon>
        <taxon>Owenweeksiaceae</taxon>
        <taxon>Owenweeksia</taxon>
    </lineage>
</organism>
<evidence type="ECO:0000256" key="2">
    <source>
        <dbReference type="ARBA" id="ARBA00022475"/>
    </source>
</evidence>
<reference evidence="12 13" key="1">
    <citation type="journal article" date="2012" name="Stand. Genomic Sci.">
        <title>Genome sequence of the orange-pigmented seawater bacterium Owenweeksia hongkongensis type strain (UST20020801(T)).</title>
        <authorList>
            <person name="Riedel T."/>
            <person name="Held B."/>
            <person name="Nolan M."/>
            <person name="Lucas S."/>
            <person name="Lapidus A."/>
            <person name="Tice H."/>
            <person name="Del Rio T.G."/>
            <person name="Cheng J.F."/>
            <person name="Han C."/>
            <person name="Tapia R."/>
            <person name="Goodwin L.A."/>
            <person name="Pitluck S."/>
            <person name="Liolios K."/>
            <person name="Mavromatis K."/>
            <person name="Pagani I."/>
            <person name="Ivanova N."/>
            <person name="Mikhailova N."/>
            <person name="Pati A."/>
            <person name="Chen A."/>
            <person name="Palaniappan K."/>
            <person name="Rohde M."/>
            <person name="Tindall B.J."/>
            <person name="Detter J.C."/>
            <person name="Goker M."/>
            <person name="Woyke T."/>
            <person name="Bristow J."/>
            <person name="Eisen J.A."/>
            <person name="Markowitz V."/>
            <person name="Hugenholtz P."/>
            <person name="Klenk H.P."/>
            <person name="Kyrpides N.C."/>
        </authorList>
    </citation>
    <scope>NUCLEOTIDE SEQUENCE</scope>
    <source>
        <strain evidence="13">DSM 17368 / JCM 12287 / NRRL B-23963</strain>
    </source>
</reference>
<keyword evidence="7 11" id="KW-0472">Membrane</keyword>
<dbReference type="Proteomes" id="UP000005631">
    <property type="component" value="Chromosome"/>
</dbReference>
<keyword evidence="13" id="KW-1185">Reference proteome</keyword>
<dbReference type="EMBL" id="CP003156">
    <property type="protein sequence ID" value="AEV34499.1"/>
    <property type="molecule type" value="Genomic_DNA"/>
</dbReference>
<dbReference type="PATRIC" id="fig|926562.3.peg.3572"/>
<gene>
    <name evidence="11" type="primary">fluC</name>
    <name evidence="11" type="synonym">crcB</name>
    <name evidence="12" type="ordered locus">Oweho_3551</name>
</gene>
<dbReference type="KEGG" id="oho:Oweho_3551"/>
<feature type="transmembrane region" description="Helical" evidence="11">
    <location>
        <begin position="98"/>
        <end position="120"/>
    </location>
</feature>
<evidence type="ECO:0000256" key="8">
    <source>
        <dbReference type="ARBA" id="ARBA00023303"/>
    </source>
</evidence>
<dbReference type="PANTHER" id="PTHR28259:SF1">
    <property type="entry name" value="FLUORIDE EXPORT PROTEIN 1-RELATED"/>
    <property type="match status" value="1"/>
</dbReference>
<keyword evidence="4 11" id="KW-0812">Transmembrane</keyword>
<dbReference type="eggNOG" id="COG0239">
    <property type="taxonomic scope" value="Bacteria"/>
</dbReference>
<evidence type="ECO:0000256" key="7">
    <source>
        <dbReference type="ARBA" id="ARBA00023136"/>
    </source>
</evidence>
<comment type="subcellular location">
    <subcellularLocation>
        <location evidence="11">Cell inner membrane</location>
        <topology evidence="11">Multi-pass membrane protein</topology>
    </subcellularLocation>
    <subcellularLocation>
        <location evidence="1">Cell membrane</location>
        <topology evidence="1">Multi-pass membrane protein</topology>
    </subcellularLocation>
</comment>
<evidence type="ECO:0000313" key="13">
    <source>
        <dbReference type="Proteomes" id="UP000005631"/>
    </source>
</evidence>
<accession>G8R792</accession>
<keyword evidence="11" id="KW-0813">Transport</keyword>
<keyword evidence="11" id="KW-0915">Sodium</keyword>
<comment type="catalytic activity">
    <reaction evidence="10">
        <text>fluoride(in) = fluoride(out)</text>
        <dbReference type="Rhea" id="RHEA:76159"/>
        <dbReference type="ChEBI" id="CHEBI:17051"/>
    </reaction>
    <physiologicalReaction direction="left-to-right" evidence="10">
        <dbReference type="Rhea" id="RHEA:76160"/>
    </physiologicalReaction>
</comment>
<feature type="binding site" evidence="11">
    <location>
        <position position="81"/>
    </location>
    <ligand>
        <name>Na(+)</name>
        <dbReference type="ChEBI" id="CHEBI:29101"/>
        <note>structural</note>
    </ligand>
</feature>
<evidence type="ECO:0000256" key="1">
    <source>
        <dbReference type="ARBA" id="ARBA00004651"/>
    </source>
</evidence>
<evidence type="ECO:0000256" key="11">
    <source>
        <dbReference type="HAMAP-Rule" id="MF_00454"/>
    </source>
</evidence>
<name>G8R792_OWEHD</name>
<evidence type="ECO:0000256" key="9">
    <source>
        <dbReference type="ARBA" id="ARBA00035120"/>
    </source>
</evidence>
<comment type="activity regulation">
    <text evidence="11">Na(+) is not transported, but it plays an essential structural role and its presence is essential for fluoride channel function.</text>
</comment>
<keyword evidence="6 11" id="KW-0406">Ion transport</keyword>
<protein>
    <recommendedName>
        <fullName evidence="11">Fluoride-specific ion channel FluC</fullName>
    </recommendedName>
</protein>
<keyword evidence="8 11" id="KW-0407">Ion channel</keyword>
<sequence length="128" mass="14144">MKLASLLAIFIGGGLGSVSRYLVSRLVVFMGYGAKFPLATLVANVCACVVMAAVLSFSLRDKEISEGWSLFWLVGFCGGFSTFSTFSYENWLLMRDGWYSMLALNILLSVVMCMAVFYFANRLFIAPN</sequence>
<proteinExistence type="inferred from homology"/>
<keyword evidence="11" id="KW-0479">Metal-binding</keyword>
<dbReference type="NCBIfam" id="TIGR00494">
    <property type="entry name" value="crcB"/>
    <property type="match status" value="1"/>
</dbReference>
<evidence type="ECO:0000256" key="3">
    <source>
        <dbReference type="ARBA" id="ARBA00022519"/>
    </source>
</evidence>
<feature type="binding site" evidence="11">
    <location>
        <position position="78"/>
    </location>
    <ligand>
        <name>Na(+)</name>
        <dbReference type="ChEBI" id="CHEBI:29101"/>
        <note>structural</note>
    </ligand>
</feature>
<evidence type="ECO:0000256" key="6">
    <source>
        <dbReference type="ARBA" id="ARBA00023065"/>
    </source>
</evidence>
<dbReference type="HOGENOM" id="CLU_114342_3_3_10"/>
<dbReference type="GO" id="GO:0005886">
    <property type="term" value="C:plasma membrane"/>
    <property type="evidence" value="ECO:0007669"/>
    <property type="project" value="UniProtKB-SubCell"/>
</dbReference>
<evidence type="ECO:0000256" key="10">
    <source>
        <dbReference type="ARBA" id="ARBA00035585"/>
    </source>
</evidence>
<evidence type="ECO:0000313" key="12">
    <source>
        <dbReference type="EMBL" id="AEV34499.1"/>
    </source>
</evidence>
<dbReference type="RefSeq" id="WP_014203846.1">
    <property type="nucleotide sequence ID" value="NC_016599.1"/>
</dbReference>
<dbReference type="PANTHER" id="PTHR28259">
    <property type="entry name" value="FLUORIDE EXPORT PROTEIN 1-RELATED"/>
    <property type="match status" value="1"/>
</dbReference>